<dbReference type="WormBase" id="SRAE_2000389000">
    <property type="protein sequence ID" value="SRP04305"/>
    <property type="gene ID" value="WBGene00264117"/>
</dbReference>
<dbReference type="GO" id="GO:0016020">
    <property type="term" value="C:membrane"/>
    <property type="evidence" value="ECO:0007669"/>
    <property type="project" value="InterPro"/>
</dbReference>
<dbReference type="OrthoDB" id="408912at2759"/>
<dbReference type="GO" id="GO:1902884">
    <property type="term" value="P:positive regulation of response to oxidative stress"/>
    <property type="evidence" value="ECO:0007669"/>
    <property type="project" value="InterPro"/>
</dbReference>
<dbReference type="PANTHER" id="PTHR22900">
    <property type="entry name" value="PROTEIN CBG14245-RELATED"/>
    <property type="match status" value="1"/>
</dbReference>
<accession>A0A090LP11</accession>
<keyword evidence="2" id="KW-1185">Reference proteome</keyword>
<keyword evidence="1" id="KW-0378">Hydrolase</keyword>
<sequence>MIGAIICYLYNDKLFLSKHKHLNEDYWASRACSSKIVASNFNQISNKFNKGRFKELQNKWKHIVIIRNPVERFLSGFTHLCILRMNDTNSLSSCYHCKGNMECVLKNLYKTLKAYSHREKETTFHIKYHFFPQTWLCQYQKYKNKYIKVKYESMKNEQFYIQLLNVFRSRNIPENKLSYIKWELKHSQSFHATNGTIIHEKQREILYNNPFLLKLLSIIYNDDFLEFNFDFPININKNL</sequence>
<dbReference type="PANTHER" id="PTHR22900:SF10">
    <property type="entry name" value="CARBOHYDRATE SULFOTRANSFERASE"/>
    <property type="match status" value="1"/>
</dbReference>
<dbReference type="AlphaFoldDB" id="A0A090LP11"/>
<gene>
    <name evidence="1 3 4" type="ORF">SRAE_2000389000</name>
</gene>
<dbReference type="CTD" id="36381610"/>
<reference evidence="3" key="2">
    <citation type="submission" date="2020-12" db="UniProtKB">
        <authorList>
            <consortium name="WormBaseParasite"/>
        </authorList>
    </citation>
    <scope>IDENTIFICATION</scope>
</reference>
<protein>
    <submittedName>
        <fullName evidence="1">Sulfotransferase family and P-loop containing nucleoside triphosphate hydrolase domain-containing protein</fullName>
    </submittedName>
</protein>
<keyword evidence="1" id="KW-0808">Transferase</keyword>
<dbReference type="RefSeq" id="XP_024508440.1">
    <property type="nucleotide sequence ID" value="XM_024655137.1"/>
</dbReference>
<proteinExistence type="predicted"/>
<dbReference type="EMBL" id="LN609529">
    <property type="protein sequence ID" value="CEF69240.1"/>
    <property type="molecule type" value="Genomic_DNA"/>
</dbReference>
<reference evidence="1 2" key="1">
    <citation type="submission" date="2014-09" db="EMBL/GenBank/DDBJ databases">
        <authorList>
            <person name="Martin A.A."/>
        </authorList>
    </citation>
    <scope>NUCLEOTIDE SEQUENCE</scope>
    <source>
        <strain evidence="2">ED321</strain>
        <strain evidence="1">ED321 Heterogonic</strain>
    </source>
</reference>
<dbReference type="Pfam" id="PF03567">
    <property type="entry name" value="Sulfotransfer_2"/>
    <property type="match status" value="1"/>
</dbReference>
<dbReference type="GeneID" id="36381610"/>
<dbReference type="GO" id="GO:0016787">
    <property type="term" value="F:hydrolase activity"/>
    <property type="evidence" value="ECO:0007669"/>
    <property type="project" value="UniProtKB-KW"/>
</dbReference>
<evidence type="ECO:0000313" key="2">
    <source>
        <dbReference type="Proteomes" id="UP000035682"/>
    </source>
</evidence>
<dbReference type="InterPro" id="IPR005331">
    <property type="entry name" value="Sulfotransferase"/>
</dbReference>
<name>A0A090LP11_STRRB</name>
<dbReference type="WBParaSite" id="SRAE_2000389000.1">
    <property type="protein sequence ID" value="SRAE_2000389000.1"/>
    <property type="gene ID" value="WBGene00264117"/>
</dbReference>
<dbReference type="GO" id="GO:0047756">
    <property type="term" value="F:chondroitin 4-sulfotransferase activity"/>
    <property type="evidence" value="ECO:0007669"/>
    <property type="project" value="InterPro"/>
</dbReference>
<dbReference type="GO" id="GO:0050650">
    <property type="term" value="P:chondroitin sulfate proteoglycan biosynthetic process"/>
    <property type="evidence" value="ECO:0007669"/>
    <property type="project" value="InterPro"/>
</dbReference>
<evidence type="ECO:0000313" key="4">
    <source>
        <dbReference type="WormBase" id="SRAE_2000389000"/>
    </source>
</evidence>
<dbReference type="InterPro" id="IPR007669">
    <property type="entry name" value="Chst-1-like"/>
</dbReference>
<dbReference type="SUPFAM" id="SSF52540">
    <property type="entry name" value="P-loop containing nucleoside triphosphate hydrolases"/>
    <property type="match status" value="1"/>
</dbReference>
<organism evidence="1">
    <name type="scientific">Strongyloides ratti</name>
    <name type="common">Parasitic roundworm</name>
    <dbReference type="NCBI Taxonomy" id="34506"/>
    <lineage>
        <taxon>Eukaryota</taxon>
        <taxon>Metazoa</taxon>
        <taxon>Ecdysozoa</taxon>
        <taxon>Nematoda</taxon>
        <taxon>Chromadorea</taxon>
        <taxon>Rhabditida</taxon>
        <taxon>Tylenchina</taxon>
        <taxon>Panagrolaimomorpha</taxon>
        <taxon>Strongyloidoidea</taxon>
        <taxon>Strongyloididae</taxon>
        <taxon>Strongyloides</taxon>
    </lineage>
</organism>
<dbReference type="InterPro" id="IPR027417">
    <property type="entry name" value="P-loop_NTPase"/>
</dbReference>
<evidence type="ECO:0000313" key="3">
    <source>
        <dbReference type="WBParaSite" id="SRAE_2000389000.1"/>
    </source>
</evidence>
<dbReference type="Proteomes" id="UP000035682">
    <property type="component" value="Unplaced"/>
</dbReference>
<evidence type="ECO:0000313" key="1">
    <source>
        <dbReference type="EMBL" id="CEF69240.1"/>
    </source>
</evidence>